<protein>
    <recommendedName>
        <fullName evidence="2">Pectate lyase superfamily protein domain-containing protein</fullName>
    </recommendedName>
</protein>
<dbReference type="EMBL" id="LAZR01035591">
    <property type="protein sequence ID" value="KKL27106.1"/>
    <property type="molecule type" value="Genomic_DNA"/>
</dbReference>
<dbReference type="SUPFAM" id="SSF51126">
    <property type="entry name" value="Pectin lyase-like"/>
    <property type="match status" value="1"/>
</dbReference>
<organism evidence="1">
    <name type="scientific">marine sediment metagenome</name>
    <dbReference type="NCBI Taxonomy" id="412755"/>
    <lineage>
        <taxon>unclassified sequences</taxon>
        <taxon>metagenomes</taxon>
        <taxon>ecological metagenomes</taxon>
    </lineage>
</organism>
<comment type="caution">
    <text evidence="1">The sequence shown here is derived from an EMBL/GenBank/DDBJ whole genome shotgun (WGS) entry which is preliminary data.</text>
</comment>
<dbReference type="InterPro" id="IPR011050">
    <property type="entry name" value="Pectin_lyase_fold/virulence"/>
</dbReference>
<proteinExistence type="predicted"/>
<reference evidence="1" key="1">
    <citation type="journal article" date="2015" name="Nature">
        <title>Complex archaea that bridge the gap between prokaryotes and eukaryotes.</title>
        <authorList>
            <person name="Spang A."/>
            <person name="Saw J.H."/>
            <person name="Jorgensen S.L."/>
            <person name="Zaremba-Niedzwiedzka K."/>
            <person name="Martijn J."/>
            <person name="Lind A.E."/>
            <person name="van Eijk R."/>
            <person name="Schleper C."/>
            <person name="Guy L."/>
            <person name="Ettema T.J."/>
        </authorList>
    </citation>
    <scope>NUCLEOTIDE SEQUENCE</scope>
</reference>
<dbReference type="AlphaFoldDB" id="A0A0F9EB43"/>
<accession>A0A0F9EB43</accession>
<evidence type="ECO:0000313" key="1">
    <source>
        <dbReference type="EMBL" id="KKL27106.1"/>
    </source>
</evidence>
<dbReference type="InterPro" id="IPR012334">
    <property type="entry name" value="Pectin_lyas_fold"/>
</dbReference>
<name>A0A0F9EB43_9ZZZZ</name>
<feature type="non-terminal residue" evidence="1">
    <location>
        <position position="365"/>
    </location>
</feature>
<evidence type="ECO:0008006" key="2">
    <source>
        <dbReference type="Google" id="ProtNLM"/>
    </source>
</evidence>
<dbReference type="Gene3D" id="2.160.20.10">
    <property type="entry name" value="Single-stranded right-handed beta-helix, Pectin lyase-like"/>
    <property type="match status" value="1"/>
</dbReference>
<gene>
    <name evidence="1" type="ORF">LCGC14_2388510</name>
</gene>
<sequence length="365" mass="38445">MTTWDDKTAERFAELTRHARGKANTLGDDGNLISEPFRRIPNVIVGETWLQTPDTSGGLIPPDYDGYNGVQGSVGTRYETSRLYSYPTSGVTGPNSVQTFFVVSANPASHSQDDIELVRRKNLISSVFSEGKSDAAEPDPNIRGFALALYPAKSSPGGGLGNALIADVNKPIQTAADPGAVNGIGDNFWTVDYMNGIVRFSVPPLNGSSGVMNPNGVYSDLEGLEISDAYGEITIFATYYQYSGTFGRQDAANLVTVGDSIISNGTFDGYNNNTIQTALNSISAGGTVFIKEGDYTFAESVTVSVDQRVVGLGRVNIIAPPSASAFDINGDNVEIEGLTIRTTASSTGGSCIELSGGLAGDTLDN</sequence>